<evidence type="ECO:0000313" key="1">
    <source>
        <dbReference type="EMBL" id="KPD03531.1"/>
    </source>
</evidence>
<keyword evidence="2" id="KW-1185">Reference proteome</keyword>
<dbReference type="EMBL" id="LGAA01000010">
    <property type="protein sequence ID" value="KPD03531.1"/>
    <property type="molecule type" value="Genomic_DNA"/>
</dbReference>
<sequence length="122" mass="14313">MDEYSPRYYDTAELKYLCDSLNNDAILSLHKTKTHWINDLSSQQSANLNELIEHAAAFFWKFKIKYPSERLVISLVDEYLDETYNLFGSPLITLNEFSDWQKMNTHLIDELNNDLKCSVAKL</sequence>
<reference evidence="1 2" key="1">
    <citation type="submission" date="2015-07" db="EMBL/GenBank/DDBJ databases">
        <title>ATOL: Assembling a taxonomically balanced genome-scale reconstruction of the evolutionary history of the Enterobacteriaceae.</title>
        <authorList>
            <person name="Plunkett G.III."/>
            <person name="Neeno-Eckwall E.C."/>
            <person name="Glasner J.D."/>
            <person name="Perna N.T."/>
        </authorList>
    </citation>
    <scope>NUCLEOTIDE SEQUENCE [LARGE SCALE GENOMIC DNA]</scope>
    <source>
        <strain evidence="1 2">ATCC 35017</strain>
    </source>
</reference>
<accession>A0A0N0IBD5</accession>
<evidence type="ECO:0008006" key="3">
    <source>
        <dbReference type="Google" id="ProtNLM"/>
    </source>
</evidence>
<gene>
    <name evidence="1" type="ORF">M992_1122</name>
</gene>
<dbReference type="OrthoDB" id="6444254at2"/>
<comment type="caution">
    <text evidence="1">The sequence shown here is derived from an EMBL/GenBank/DDBJ whole genome shotgun (WGS) entry which is preliminary data.</text>
</comment>
<name>A0A0N0IBD5_9GAMM</name>
<dbReference type="InterPro" id="IPR019693">
    <property type="entry name" value="Biofilm_formation_reg_YbaJ"/>
</dbReference>
<evidence type="ECO:0000313" key="2">
    <source>
        <dbReference type="Proteomes" id="UP000053226"/>
    </source>
</evidence>
<proteinExistence type="predicted"/>
<protein>
    <recommendedName>
        <fullName evidence="3">Hha toxicity modulator TomB</fullName>
    </recommendedName>
</protein>
<dbReference type="NCBIfam" id="NF007948">
    <property type="entry name" value="PRK10667.1"/>
    <property type="match status" value="1"/>
</dbReference>
<organism evidence="1 2">
    <name type="scientific">Moellerella wisconsensis ATCC 35017</name>
    <dbReference type="NCBI Taxonomy" id="1354267"/>
    <lineage>
        <taxon>Bacteria</taxon>
        <taxon>Pseudomonadati</taxon>
        <taxon>Pseudomonadota</taxon>
        <taxon>Gammaproteobacteria</taxon>
        <taxon>Enterobacterales</taxon>
        <taxon>Morganellaceae</taxon>
        <taxon>Moellerella</taxon>
    </lineage>
</organism>
<dbReference type="RefSeq" id="WP_053907684.1">
    <property type="nucleotide sequence ID" value="NZ_CAWMUS010000010.1"/>
</dbReference>
<dbReference type="Pfam" id="PF10757">
    <property type="entry name" value="YbaJ"/>
    <property type="match status" value="1"/>
</dbReference>
<dbReference type="AlphaFoldDB" id="A0A0N0IBD5"/>
<dbReference type="Proteomes" id="UP000053226">
    <property type="component" value="Unassembled WGS sequence"/>
</dbReference>